<dbReference type="InterPro" id="IPR010260">
    <property type="entry name" value="AlpA"/>
</dbReference>
<protein>
    <recommendedName>
        <fullName evidence="3">AlpA family transcriptional regulator</fullName>
    </recommendedName>
</protein>
<dbReference type="EMBL" id="BJNV01000119">
    <property type="protein sequence ID" value="GEC97740.1"/>
    <property type="molecule type" value="Genomic_DNA"/>
</dbReference>
<sequence length="67" mass="7428">MERTQPQSLLPIRSVQAQTNLGRTKIYDLIRKGDFPAPIKLGARTARWPAAAIDAWIQKKIDAQAAA</sequence>
<comment type="caution">
    <text evidence="1">The sequence shown here is derived from an EMBL/GenBank/DDBJ whole genome shotgun (WGS) entry which is preliminary data.</text>
</comment>
<dbReference type="Pfam" id="PF05930">
    <property type="entry name" value="Phage_AlpA"/>
    <property type="match status" value="1"/>
</dbReference>
<evidence type="ECO:0000313" key="2">
    <source>
        <dbReference type="Proteomes" id="UP000318422"/>
    </source>
</evidence>
<keyword evidence="2" id="KW-1185">Reference proteome</keyword>
<organism evidence="1 2">
    <name type="scientific">Zoogloea ramigera</name>
    <dbReference type="NCBI Taxonomy" id="350"/>
    <lineage>
        <taxon>Bacteria</taxon>
        <taxon>Pseudomonadati</taxon>
        <taxon>Pseudomonadota</taxon>
        <taxon>Betaproteobacteria</taxon>
        <taxon>Rhodocyclales</taxon>
        <taxon>Zoogloeaceae</taxon>
        <taxon>Zoogloea</taxon>
    </lineage>
</organism>
<dbReference type="Gene3D" id="1.10.238.160">
    <property type="match status" value="1"/>
</dbReference>
<dbReference type="Proteomes" id="UP000318422">
    <property type="component" value="Unassembled WGS sequence"/>
</dbReference>
<dbReference type="OrthoDB" id="8527558at2"/>
<gene>
    <name evidence="1" type="ORF">ZRA01_38130</name>
</gene>
<dbReference type="AlphaFoldDB" id="A0A4Y4D4P7"/>
<reference evidence="1 2" key="1">
    <citation type="submission" date="2019-06" db="EMBL/GenBank/DDBJ databases">
        <title>Whole genome shotgun sequence of Zoogloea ramigera NBRC 15342.</title>
        <authorList>
            <person name="Hosoyama A."/>
            <person name="Uohara A."/>
            <person name="Ohji S."/>
            <person name="Ichikawa N."/>
        </authorList>
    </citation>
    <scope>NUCLEOTIDE SEQUENCE [LARGE SCALE GENOMIC DNA]</scope>
    <source>
        <strain evidence="1 2">NBRC 15342</strain>
    </source>
</reference>
<evidence type="ECO:0008006" key="3">
    <source>
        <dbReference type="Google" id="ProtNLM"/>
    </source>
</evidence>
<accession>A0A4Y4D4P7</accession>
<dbReference type="RefSeq" id="WP_141355049.1">
    <property type="nucleotide sequence ID" value="NZ_BJNV01000119.1"/>
</dbReference>
<proteinExistence type="predicted"/>
<name>A0A4Y4D4P7_ZOORA</name>
<evidence type="ECO:0000313" key="1">
    <source>
        <dbReference type="EMBL" id="GEC97740.1"/>
    </source>
</evidence>